<evidence type="ECO:0000313" key="1">
    <source>
        <dbReference type="EMBL" id="KHF42932.1"/>
    </source>
</evidence>
<sequence>MLLTSDNLRTCAAEIGKVIDPVFTVLQRNARKLADLWAAGSKKPTREDLATMRGLFHSELETHPVLDGVGFIAEQNALGDVERHIEWLHHSPANGEIEPLSIDLNRSSLGNYDYENRPYIQRPRSGLLVIDGPYVDYLARNAYILTFGAPVVVDGRFVGTSGADVRVTVMENMLLPILLCAGVAAAVLNVDGRVVASNVADVAGGERLRQPDGIALTIDGMDVGWRLHRLD</sequence>
<dbReference type="CDD" id="cd12913">
    <property type="entry name" value="PDC1_MCP_like"/>
    <property type="match status" value="1"/>
</dbReference>
<dbReference type="Proteomes" id="UP000030848">
    <property type="component" value="Unassembled WGS sequence"/>
</dbReference>
<protein>
    <submittedName>
        <fullName evidence="1">Uncharacterized protein</fullName>
    </submittedName>
</protein>
<dbReference type="AlphaFoldDB" id="A0A837D643"/>
<dbReference type="Gene3D" id="3.30.450.20">
    <property type="entry name" value="PAS domain"/>
    <property type="match status" value="1"/>
</dbReference>
<reference evidence="1 2" key="1">
    <citation type="submission" date="2014-10" db="EMBL/GenBank/DDBJ databases">
        <title>Genome sequence of Micropolyspora internatus JCM3315.</title>
        <authorList>
            <person name="Shin S.-K."/>
            <person name="Yi H."/>
        </authorList>
    </citation>
    <scope>NUCLEOTIDE SEQUENCE [LARGE SCALE GENOMIC DNA]</scope>
    <source>
        <strain evidence="1 2">JCM 3315</strain>
    </source>
</reference>
<proteinExistence type="predicted"/>
<dbReference type="OrthoDB" id="8687362at2"/>
<evidence type="ECO:0000313" key="2">
    <source>
        <dbReference type="Proteomes" id="UP000030848"/>
    </source>
</evidence>
<name>A0A837D643_9PSEU</name>
<organism evidence="1 2">
    <name type="scientific">Saccharomonospora viridis</name>
    <dbReference type="NCBI Taxonomy" id="1852"/>
    <lineage>
        <taxon>Bacteria</taxon>
        <taxon>Bacillati</taxon>
        <taxon>Actinomycetota</taxon>
        <taxon>Actinomycetes</taxon>
        <taxon>Pseudonocardiales</taxon>
        <taxon>Pseudonocardiaceae</taxon>
        <taxon>Saccharomonospora</taxon>
    </lineage>
</organism>
<accession>A0A837D643</accession>
<comment type="caution">
    <text evidence="1">The sequence shown here is derived from an EMBL/GenBank/DDBJ whole genome shotgun (WGS) entry which is preliminary data.</text>
</comment>
<dbReference type="EMBL" id="JRZE01000006">
    <property type="protein sequence ID" value="KHF42932.1"/>
    <property type="molecule type" value="Genomic_DNA"/>
</dbReference>
<gene>
    <name evidence="1" type="ORF">MINT15_31340</name>
</gene>
<dbReference type="RefSeq" id="WP_037311902.1">
    <property type="nucleotide sequence ID" value="NZ_CALJZO010000060.1"/>
</dbReference>